<accession>A0A5C6X2W0</accession>
<dbReference type="GO" id="GO:0006203">
    <property type="term" value="P:dGTP catabolic process"/>
    <property type="evidence" value="ECO:0007669"/>
    <property type="project" value="TreeGrafter"/>
</dbReference>
<dbReference type="AlphaFoldDB" id="A0A5C6X2W0"/>
<dbReference type="SMART" id="SM00471">
    <property type="entry name" value="HDc"/>
    <property type="match status" value="1"/>
</dbReference>
<dbReference type="PANTHER" id="PTHR11373">
    <property type="entry name" value="DEOXYNUCLEOSIDE TRIPHOSPHATE TRIPHOSPHOHYDROLASE"/>
    <property type="match status" value="1"/>
</dbReference>
<dbReference type="Pfam" id="PF19276">
    <property type="entry name" value="HD_assoc_2"/>
    <property type="match status" value="1"/>
</dbReference>
<dbReference type="GO" id="GO:0008832">
    <property type="term" value="F:dGTPase activity"/>
    <property type="evidence" value="ECO:0007669"/>
    <property type="project" value="TreeGrafter"/>
</dbReference>
<dbReference type="CDD" id="cd00077">
    <property type="entry name" value="HDc"/>
    <property type="match status" value="1"/>
</dbReference>
<evidence type="ECO:0000313" key="3">
    <source>
        <dbReference type="Proteomes" id="UP000321046"/>
    </source>
</evidence>
<dbReference type="InterPro" id="IPR050135">
    <property type="entry name" value="dGTPase-like"/>
</dbReference>
<dbReference type="EMBL" id="VOSL01000059">
    <property type="protein sequence ID" value="TXD33844.1"/>
    <property type="molecule type" value="Genomic_DNA"/>
</dbReference>
<dbReference type="InterPro" id="IPR006674">
    <property type="entry name" value="HD_domain"/>
</dbReference>
<evidence type="ECO:0000259" key="1">
    <source>
        <dbReference type="PROSITE" id="PS51831"/>
    </source>
</evidence>
<dbReference type="PROSITE" id="PS51831">
    <property type="entry name" value="HD"/>
    <property type="match status" value="1"/>
</dbReference>
<comment type="caution">
    <text evidence="2">The sequence shown here is derived from an EMBL/GenBank/DDBJ whole genome shotgun (WGS) entry which is preliminary data.</text>
</comment>
<sequence>MLARCGAPMRPKLFRDPIHDIISLDLSDEAESLLFDLMRTSTVQRLRRVRQLGLASLVYQGAEHSRFAHSMGVAHIARRMVASLPMEVDTRTRQEVFAAALLHDVGHGPFSHAIEKVTGVNHEQFTREAILDEDGEVFRILAAVDPALPGDVARYFGPREGFDPGRQVFRDIVSSQLDADRQDYILRDGHATGVKIGVYDFERILATLKVYESKGAGAKTVRRLAVSYRAREAVEDYLIARFHMFKQVYLHKTVRAAEKMLEAVLRRAGERYAAGERWGGLDDRHPLLRLLGGESLSTREYLQVDDTDVWMMLKVWQRGDDEVLARLSEGLLNRELYKTVDLPPGDPVLVARILDRAAEVAREQGLEVDYAVLVDRARDTPYRPYDPSHPRLSAHIPVVERDGRVVPIEQGSDFVHLLGRDTYNTVRLCVPGSVRRVLLEREVGARRLVDEVE</sequence>
<proteinExistence type="predicted"/>
<evidence type="ECO:0000313" key="2">
    <source>
        <dbReference type="EMBL" id="TXD33844.1"/>
    </source>
</evidence>
<dbReference type="Proteomes" id="UP000321046">
    <property type="component" value="Unassembled WGS sequence"/>
</dbReference>
<dbReference type="OrthoDB" id="9803619at2"/>
<name>A0A5C6X2W0_9DELT</name>
<organism evidence="2 3">
    <name type="scientific">Lujinxingia vulgaris</name>
    <dbReference type="NCBI Taxonomy" id="2600176"/>
    <lineage>
        <taxon>Bacteria</taxon>
        <taxon>Deltaproteobacteria</taxon>
        <taxon>Bradymonadales</taxon>
        <taxon>Lujinxingiaceae</taxon>
        <taxon>Lujinxingia</taxon>
    </lineage>
</organism>
<dbReference type="InterPro" id="IPR003607">
    <property type="entry name" value="HD/PDEase_dom"/>
</dbReference>
<gene>
    <name evidence="2" type="ORF">FRC96_15375</name>
</gene>
<dbReference type="Pfam" id="PF01966">
    <property type="entry name" value="HD"/>
    <property type="match status" value="1"/>
</dbReference>
<protein>
    <submittedName>
        <fullName evidence="2">HD domain-containing protein</fullName>
    </submittedName>
</protein>
<dbReference type="SUPFAM" id="SSF109604">
    <property type="entry name" value="HD-domain/PDEase-like"/>
    <property type="match status" value="1"/>
</dbReference>
<dbReference type="Gene3D" id="1.10.3210.10">
    <property type="entry name" value="Hypothetical protein af1432"/>
    <property type="match status" value="1"/>
</dbReference>
<dbReference type="InterPro" id="IPR045509">
    <property type="entry name" value="HD_assoc_2"/>
</dbReference>
<feature type="domain" description="HD" evidence="1">
    <location>
        <begin position="66"/>
        <end position="185"/>
    </location>
</feature>
<reference evidence="2 3" key="1">
    <citation type="submission" date="2019-08" db="EMBL/GenBank/DDBJ databases">
        <title>Bradymonadales sp. TMQ2.</title>
        <authorList>
            <person name="Liang Q."/>
        </authorList>
    </citation>
    <scope>NUCLEOTIDE SEQUENCE [LARGE SCALE GENOMIC DNA]</scope>
    <source>
        <strain evidence="2 3">TMQ2</strain>
    </source>
</reference>
<dbReference type="PANTHER" id="PTHR11373:SF4">
    <property type="entry name" value="DEOXYNUCLEOSIDE TRIPHOSPHATE TRIPHOSPHOHYDROLASE SAMHD1"/>
    <property type="match status" value="1"/>
</dbReference>